<reference evidence="2 3" key="1">
    <citation type="submission" date="2020-03" db="EMBL/GenBank/DDBJ databases">
        <title>Genome Sequence of industrial isolate, B5A.</title>
        <authorList>
            <person name="Sharma S."/>
            <person name="Patil P.B."/>
            <person name="Korpole S."/>
        </authorList>
    </citation>
    <scope>NUCLEOTIDE SEQUENCE [LARGE SCALE GENOMIC DNA]</scope>
    <source>
        <strain evidence="2 3">PI-S10-B5A</strain>
    </source>
</reference>
<evidence type="ECO:0000256" key="1">
    <source>
        <dbReference type="SAM" id="Phobius"/>
    </source>
</evidence>
<keyword evidence="1" id="KW-0472">Membrane</keyword>
<keyword evidence="1" id="KW-0812">Transmembrane</keyword>
<name>A0ABX1VQE5_9FIRM</name>
<feature type="transmembrane region" description="Helical" evidence="1">
    <location>
        <begin position="16"/>
        <end position="34"/>
    </location>
</feature>
<dbReference type="EMBL" id="JAAOXG010000001">
    <property type="protein sequence ID" value="NNJ28448.1"/>
    <property type="molecule type" value="Genomic_DNA"/>
</dbReference>
<keyword evidence="3" id="KW-1185">Reference proteome</keyword>
<organism evidence="2 3">
    <name type="scientific">Lacrimispora defluvii</name>
    <dbReference type="NCBI Taxonomy" id="2719233"/>
    <lineage>
        <taxon>Bacteria</taxon>
        <taxon>Bacillati</taxon>
        <taxon>Bacillota</taxon>
        <taxon>Clostridia</taxon>
        <taxon>Lachnospirales</taxon>
        <taxon>Lachnospiraceae</taxon>
        <taxon>Lacrimispora</taxon>
    </lineage>
</organism>
<gene>
    <name evidence="2" type="ORF">G9470_01360</name>
</gene>
<dbReference type="SUPFAM" id="SSF82185">
    <property type="entry name" value="Histone H3 K4-specific methyltransferase SET7/9 N-terminal domain"/>
    <property type="match status" value="1"/>
</dbReference>
<dbReference type="Proteomes" id="UP000539052">
    <property type="component" value="Unassembled WGS sequence"/>
</dbReference>
<keyword evidence="1" id="KW-1133">Transmembrane helix</keyword>
<evidence type="ECO:0000313" key="2">
    <source>
        <dbReference type="EMBL" id="NNJ28448.1"/>
    </source>
</evidence>
<comment type="caution">
    <text evidence="2">The sequence shown here is derived from an EMBL/GenBank/DDBJ whole genome shotgun (WGS) entry which is preliminary data.</text>
</comment>
<dbReference type="RefSeq" id="WP_170819803.1">
    <property type="nucleotide sequence ID" value="NZ_JAAOXG010000001.1"/>
</dbReference>
<evidence type="ECO:0000313" key="3">
    <source>
        <dbReference type="Proteomes" id="UP000539052"/>
    </source>
</evidence>
<accession>A0ABX1VQE5</accession>
<protein>
    <submittedName>
        <fullName evidence="2">Uncharacterized protein</fullName>
    </submittedName>
</protein>
<sequence length="301" mass="33508">MNYDGNKARREENIKIGVTIALVSLLMLLLSVAGTTRNSKEVQNKDKQIKKTELSQIQAKEAPAPETAVTEMGDRGIALTEANREFLEGLDGRLKDGDLEGAARLIETNGDSIAEFPCMYSEEMLKREIRDGTGIVFLKPTVVFYGDFKNGMPDGTVSAISVLNLEEGKRYDYSYGSWKNGKMNGSGECGYRYYDEVTQDITVKTSKNGLFENDLMQGDITYSSTNRKGETAVWQFQTKDGVIVLNDRWIRETDAKGAVIYKLLANGEKDHAYALSERAIGEDRWRNLITFSQNEGGGTSQ</sequence>
<proteinExistence type="predicted"/>